<evidence type="ECO:0000313" key="3">
    <source>
        <dbReference type="EMBL" id="PFG56571.1"/>
    </source>
</evidence>
<name>A0A2A9G0Y1_9PSEU</name>
<keyword evidence="1" id="KW-0812">Transmembrane</keyword>
<dbReference type="Proteomes" id="UP000243542">
    <property type="component" value="Unassembled WGS sequence"/>
</dbReference>
<accession>A0A2A9G0Y1</accession>
<gene>
    <name evidence="3" type="ORF">ATK36_0090</name>
</gene>
<evidence type="ECO:0000259" key="2">
    <source>
        <dbReference type="Pfam" id="PF19803"/>
    </source>
</evidence>
<comment type="caution">
    <text evidence="3">The sequence shown here is derived from an EMBL/GenBank/DDBJ whole genome shotgun (WGS) entry which is preliminary data.</text>
</comment>
<keyword evidence="1" id="KW-0472">Membrane</keyword>
<reference evidence="3 4" key="1">
    <citation type="submission" date="2017-10" db="EMBL/GenBank/DDBJ databases">
        <title>Sequencing the genomes of 1000 actinobacteria strains.</title>
        <authorList>
            <person name="Klenk H.-P."/>
        </authorList>
    </citation>
    <scope>NUCLEOTIDE SEQUENCE [LARGE SCALE GENOMIC DNA]</scope>
    <source>
        <strain evidence="3 4">DSM 46092</strain>
    </source>
</reference>
<dbReference type="Pfam" id="PF19803">
    <property type="entry name" value="DUF6286"/>
    <property type="match status" value="1"/>
</dbReference>
<keyword evidence="1" id="KW-1133">Transmembrane helix</keyword>
<evidence type="ECO:0000256" key="1">
    <source>
        <dbReference type="SAM" id="Phobius"/>
    </source>
</evidence>
<proteinExistence type="predicted"/>
<sequence>MRVVVRLLSTVLALAIAGGGALLALEVGWHWWQPDRGPLLIPWPQWRTVLSTVDWGSTSMRITAGIVVVAGIVLALLAFVAGDRKVPMTEPADGVSVSTSPRALARMVGIAVRAQDNVRGASVTASARRVRVRVRATSRLESEEQLRPRLLETVTTVLDDLPLVRRPKVTVVVDSPRDRR</sequence>
<feature type="domain" description="DUF6286" evidence="2">
    <location>
        <begin position="69"/>
        <end position="173"/>
    </location>
</feature>
<evidence type="ECO:0000313" key="4">
    <source>
        <dbReference type="Proteomes" id="UP000243542"/>
    </source>
</evidence>
<keyword evidence="4" id="KW-1185">Reference proteome</keyword>
<dbReference type="EMBL" id="PDJK01000001">
    <property type="protein sequence ID" value="PFG56571.1"/>
    <property type="molecule type" value="Genomic_DNA"/>
</dbReference>
<organism evidence="3 4">
    <name type="scientific">Amycolatopsis sulphurea</name>
    <dbReference type="NCBI Taxonomy" id="76022"/>
    <lineage>
        <taxon>Bacteria</taxon>
        <taxon>Bacillati</taxon>
        <taxon>Actinomycetota</taxon>
        <taxon>Actinomycetes</taxon>
        <taxon>Pseudonocardiales</taxon>
        <taxon>Pseudonocardiaceae</taxon>
        <taxon>Amycolatopsis</taxon>
    </lineage>
</organism>
<protein>
    <recommendedName>
        <fullName evidence="2">DUF6286 domain-containing protein</fullName>
    </recommendedName>
</protein>
<dbReference type="RefSeq" id="WP_098509332.1">
    <property type="nucleotide sequence ID" value="NZ_JBIAKZ010000001.1"/>
</dbReference>
<dbReference type="AlphaFoldDB" id="A0A2A9G0Y1"/>
<feature type="transmembrane region" description="Helical" evidence="1">
    <location>
        <begin position="62"/>
        <end position="81"/>
    </location>
</feature>
<dbReference type="InterPro" id="IPR046253">
    <property type="entry name" value="DUF6286"/>
</dbReference>